<accession>A0A3B0TA81</accession>
<dbReference type="AlphaFoldDB" id="A0A3B0TA81"/>
<evidence type="ECO:0000313" key="1">
    <source>
        <dbReference type="EMBL" id="VAW15345.1"/>
    </source>
</evidence>
<sequence length="216" mass="24558">MNDSNQPIMNKKQLLKSVLWAFIIGAIVLVTAVLPAEYNIDPLGTGNFFGFSRLYIDDTSKDITESTSITVRTNVELLKLKKLGSPPSVPKPIEADNPPALEQLVIRNDTIEVIVDAEKGIEYKFRALKYGSVKYDWNTSDNAIVYIDFHGEVYQKNPPEEVFYESYTLAFSNNMAGTFTAPFEGKHGWYFRNKNEKDVTVTLHLQGQYELLEEYN</sequence>
<protein>
    <submittedName>
        <fullName evidence="1">Uncharacterized protein</fullName>
    </submittedName>
</protein>
<proteinExistence type="predicted"/>
<reference evidence="1" key="1">
    <citation type="submission" date="2018-06" db="EMBL/GenBank/DDBJ databases">
        <authorList>
            <person name="Zhirakovskaya E."/>
        </authorList>
    </citation>
    <scope>NUCLEOTIDE SEQUENCE</scope>
</reference>
<organism evidence="1">
    <name type="scientific">hydrothermal vent metagenome</name>
    <dbReference type="NCBI Taxonomy" id="652676"/>
    <lineage>
        <taxon>unclassified sequences</taxon>
        <taxon>metagenomes</taxon>
        <taxon>ecological metagenomes</taxon>
    </lineage>
</organism>
<name>A0A3B0TA81_9ZZZZ</name>
<dbReference type="EMBL" id="UOEL01000125">
    <property type="protein sequence ID" value="VAW15345.1"/>
    <property type="molecule type" value="Genomic_DNA"/>
</dbReference>
<gene>
    <name evidence="1" type="ORF">MNBD_BACTEROID03-837</name>
</gene>